<keyword evidence="3" id="KW-1185">Reference proteome</keyword>
<evidence type="ECO:0000313" key="2">
    <source>
        <dbReference type="EMBL" id="KGJ75682.1"/>
    </source>
</evidence>
<dbReference type="InterPro" id="IPR036866">
    <property type="entry name" value="RibonucZ/Hydroxyglut_hydro"/>
</dbReference>
<dbReference type="InterPro" id="IPR050855">
    <property type="entry name" value="NDM-1-like"/>
</dbReference>
<comment type="caution">
    <text evidence="2">The sequence shown here is derived from an EMBL/GenBank/DDBJ whole genome shotgun (WGS) entry which is preliminary data.</text>
</comment>
<dbReference type="eggNOG" id="COG0491">
    <property type="taxonomic scope" value="Bacteria"/>
</dbReference>
<dbReference type="SUPFAM" id="SSF56281">
    <property type="entry name" value="Metallo-hydrolase/oxidoreductase"/>
    <property type="match status" value="1"/>
</dbReference>
<dbReference type="Pfam" id="PF00753">
    <property type="entry name" value="Lactamase_B"/>
    <property type="match status" value="1"/>
</dbReference>
<dbReference type="SMART" id="SM00849">
    <property type="entry name" value="Lactamase_B"/>
    <property type="match status" value="1"/>
</dbReference>
<dbReference type="Gene3D" id="3.60.15.10">
    <property type="entry name" value="Ribonuclease Z/Hydroxyacylglutathione hydrolase-like"/>
    <property type="match status" value="1"/>
</dbReference>
<dbReference type="EMBL" id="JPXF01000034">
    <property type="protein sequence ID" value="KGJ75682.1"/>
    <property type="molecule type" value="Genomic_DNA"/>
</dbReference>
<dbReference type="OrthoDB" id="3813329at2"/>
<organism evidence="2 3">
    <name type="scientific">Cryobacterium roopkundense</name>
    <dbReference type="NCBI Taxonomy" id="1001240"/>
    <lineage>
        <taxon>Bacteria</taxon>
        <taxon>Bacillati</taxon>
        <taxon>Actinomycetota</taxon>
        <taxon>Actinomycetes</taxon>
        <taxon>Micrococcales</taxon>
        <taxon>Microbacteriaceae</taxon>
        <taxon>Cryobacterium</taxon>
    </lineage>
</organism>
<dbReference type="AlphaFoldDB" id="A0A099JDS6"/>
<reference evidence="2 3" key="1">
    <citation type="submission" date="2014-08" db="EMBL/GenBank/DDBJ databases">
        <authorList>
            <person name="Sisinthy S."/>
        </authorList>
    </citation>
    <scope>NUCLEOTIDE SEQUENCE [LARGE SCALE GENOMIC DNA]</scope>
    <source>
        <strain evidence="2 3">RuG17</strain>
    </source>
</reference>
<feature type="domain" description="Metallo-beta-lactamase" evidence="1">
    <location>
        <begin position="20"/>
        <end position="202"/>
    </location>
</feature>
<name>A0A099JDS6_9MICO</name>
<dbReference type="GO" id="GO:0016787">
    <property type="term" value="F:hydrolase activity"/>
    <property type="evidence" value="ECO:0007669"/>
    <property type="project" value="UniProtKB-KW"/>
</dbReference>
<dbReference type="Proteomes" id="UP000029864">
    <property type="component" value="Unassembled WGS sequence"/>
</dbReference>
<dbReference type="STRING" id="1001240.GY21_09550"/>
<evidence type="ECO:0000259" key="1">
    <source>
        <dbReference type="SMART" id="SM00849"/>
    </source>
</evidence>
<sequence>MRGCVEVAHGVFVATSRKMSTNSMILSGQGDALLIDPGWLPDELDALAASIRERGLTVVGGFATHAHHDHLLWHPGFGDSPRWASAKTAELADVERSALVELLGEFPEYLVNLMGRVRAVEDHIPAGSIPDGFDVELISHNGHAPGHTALWLPRQRVLIAGDILSDVELPLPFYPDDLPSYLDALDQLSPFIDKAKLVIPGHGTVGHDPAARLEADRRYIEEMTSRGESVDLRCRNVGMAEAHAHMQLLLRDADVVD</sequence>
<dbReference type="PANTHER" id="PTHR42951">
    <property type="entry name" value="METALLO-BETA-LACTAMASE DOMAIN-CONTAINING"/>
    <property type="match status" value="1"/>
</dbReference>
<dbReference type="InterPro" id="IPR001279">
    <property type="entry name" value="Metallo-B-lactamas"/>
</dbReference>
<accession>A0A099JDS6</accession>
<gene>
    <name evidence="2" type="ORF">GY21_09550</name>
</gene>
<keyword evidence="2" id="KW-0378">Hydrolase</keyword>
<evidence type="ECO:0000313" key="3">
    <source>
        <dbReference type="Proteomes" id="UP000029864"/>
    </source>
</evidence>
<protein>
    <submittedName>
        <fullName evidence="2">Zn-dependent hydrolase</fullName>
    </submittedName>
</protein>
<proteinExistence type="predicted"/>